<dbReference type="RefSeq" id="WP_129080863.1">
    <property type="nucleotide sequence ID" value="NZ_CP041070.1"/>
</dbReference>
<gene>
    <name evidence="1" type="ORF">CRV06_00240</name>
</gene>
<dbReference type="Proteomes" id="UP000290191">
    <property type="component" value="Unassembled WGS sequence"/>
</dbReference>
<accession>A0A4Q0Y2X6</accession>
<dbReference type="STRING" id="877500.GCA_000935065_02703"/>
<comment type="caution">
    <text evidence="1">The sequence shown here is derived from an EMBL/GenBank/DDBJ whole genome shotgun (WGS) entry which is preliminary data.</text>
</comment>
<dbReference type="EMBL" id="PDKO01000001">
    <property type="protein sequence ID" value="RXJ64422.1"/>
    <property type="molecule type" value="Genomic_DNA"/>
</dbReference>
<evidence type="ECO:0000313" key="1">
    <source>
        <dbReference type="EMBL" id="RXJ64422.1"/>
    </source>
</evidence>
<proteinExistence type="predicted"/>
<evidence type="ECO:0000313" key="2">
    <source>
        <dbReference type="Proteomes" id="UP000290191"/>
    </source>
</evidence>
<reference evidence="1 2" key="1">
    <citation type="submission" date="2017-10" db="EMBL/GenBank/DDBJ databases">
        <title>Genomics of the genus Arcobacter.</title>
        <authorList>
            <person name="Perez-Cataluna A."/>
            <person name="Figueras M.J."/>
        </authorList>
    </citation>
    <scope>NUCLEOTIDE SEQUENCE [LARGE SCALE GENOMIC DNA]</scope>
    <source>
        <strain evidence="1 2">DSM 24636</strain>
    </source>
</reference>
<sequence length="69" mass="8234">MEKEELIEEIKELISVNGEDAVEINPNYLEYFQLDELIAIKERLLLRKSKIKETTSLFLDEIYEKTKED</sequence>
<dbReference type="AlphaFoldDB" id="A0A4Q0Y2X6"/>
<protein>
    <submittedName>
        <fullName evidence="1">Uncharacterized protein</fullName>
    </submittedName>
</protein>
<name>A0A4Q0Y2X6_9BACT</name>
<keyword evidence="2" id="KW-1185">Reference proteome</keyword>
<dbReference type="OrthoDB" id="5349113at2"/>
<organism evidence="1 2">
    <name type="scientific">Halarcobacter anaerophilus</name>
    <dbReference type="NCBI Taxonomy" id="877500"/>
    <lineage>
        <taxon>Bacteria</taxon>
        <taxon>Pseudomonadati</taxon>
        <taxon>Campylobacterota</taxon>
        <taxon>Epsilonproteobacteria</taxon>
        <taxon>Campylobacterales</taxon>
        <taxon>Arcobacteraceae</taxon>
        <taxon>Halarcobacter</taxon>
    </lineage>
</organism>